<dbReference type="Proteomes" id="UP000076643">
    <property type="component" value="Unassembled WGS sequence"/>
</dbReference>
<dbReference type="RefSeq" id="WP_063364544.1">
    <property type="nucleotide sequence ID" value="NZ_AQHB01000039.1"/>
</dbReference>
<organism evidence="2 3">
    <name type="scientific">Pseudoalteromonas luteoviolacea DSM 6061</name>
    <dbReference type="NCBI Taxonomy" id="1365250"/>
    <lineage>
        <taxon>Bacteria</taxon>
        <taxon>Pseudomonadati</taxon>
        <taxon>Pseudomonadota</taxon>
        <taxon>Gammaproteobacteria</taxon>
        <taxon>Alteromonadales</taxon>
        <taxon>Pseudoalteromonadaceae</taxon>
        <taxon>Pseudoalteromonas</taxon>
    </lineage>
</organism>
<feature type="chain" id="PRO_5007832022" description="Esterase" evidence="1">
    <location>
        <begin position="19"/>
        <end position="350"/>
    </location>
</feature>
<accession>A0A162ACJ6</accession>
<gene>
    <name evidence="2" type="ORF">N475_06795</name>
</gene>
<evidence type="ECO:0000313" key="3">
    <source>
        <dbReference type="Proteomes" id="UP000076643"/>
    </source>
</evidence>
<dbReference type="AlphaFoldDB" id="A0A162ACJ6"/>
<dbReference type="SUPFAM" id="SSF53474">
    <property type="entry name" value="alpha/beta-Hydrolases"/>
    <property type="match status" value="1"/>
</dbReference>
<dbReference type="GO" id="GO:0016747">
    <property type="term" value="F:acyltransferase activity, transferring groups other than amino-acyl groups"/>
    <property type="evidence" value="ECO:0007669"/>
    <property type="project" value="TreeGrafter"/>
</dbReference>
<feature type="signal peptide" evidence="1">
    <location>
        <begin position="1"/>
        <end position="18"/>
    </location>
</feature>
<protein>
    <recommendedName>
        <fullName evidence="4">Esterase</fullName>
    </recommendedName>
</protein>
<dbReference type="Gene3D" id="3.40.50.1820">
    <property type="entry name" value="alpha/beta hydrolase"/>
    <property type="match status" value="1"/>
</dbReference>
<dbReference type="PATRIC" id="fig|1365250.3.peg.243"/>
<evidence type="ECO:0000256" key="1">
    <source>
        <dbReference type="SAM" id="SignalP"/>
    </source>
</evidence>
<keyword evidence="3" id="KW-1185">Reference proteome</keyword>
<dbReference type="InterPro" id="IPR029058">
    <property type="entry name" value="AB_hydrolase_fold"/>
</dbReference>
<dbReference type="InterPro" id="IPR000801">
    <property type="entry name" value="Esterase-like"/>
</dbReference>
<reference evidence="2 3" key="1">
    <citation type="submission" date="2013-07" db="EMBL/GenBank/DDBJ databases">
        <title>Comparative Genomic and Metabolomic Analysis of Twelve Strains of Pseudoalteromonas luteoviolacea.</title>
        <authorList>
            <person name="Vynne N.G."/>
            <person name="Mansson M."/>
            <person name="Gram L."/>
        </authorList>
    </citation>
    <scope>NUCLEOTIDE SEQUENCE [LARGE SCALE GENOMIC DNA]</scope>
    <source>
        <strain evidence="2 3">DSM 6061</strain>
    </source>
</reference>
<proteinExistence type="predicted"/>
<comment type="caution">
    <text evidence="2">The sequence shown here is derived from an EMBL/GenBank/DDBJ whole genome shotgun (WGS) entry which is preliminary data.</text>
</comment>
<dbReference type="EMBL" id="AUYB01000013">
    <property type="protein sequence ID" value="KZN47583.1"/>
    <property type="molecule type" value="Genomic_DNA"/>
</dbReference>
<dbReference type="PANTHER" id="PTHR48098">
    <property type="entry name" value="ENTEROCHELIN ESTERASE-RELATED"/>
    <property type="match status" value="1"/>
</dbReference>
<dbReference type="PANTHER" id="PTHR48098:SF1">
    <property type="entry name" value="DIACYLGLYCEROL ACYLTRANSFERASE_MYCOLYLTRANSFERASE AG85A"/>
    <property type="match status" value="1"/>
</dbReference>
<name>A0A162ACJ6_9GAMM</name>
<dbReference type="Pfam" id="PF00756">
    <property type="entry name" value="Esterase"/>
    <property type="match status" value="1"/>
</dbReference>
<sequence length="350" mass="39383">MKYLSLILLLFLSSQLHAEIVKVPFTSKALENSLIGTKATRDVHIYLPDDYHTTKTRYPVLYFLGAYSWPIKYSSHIEKMLDNHKKQGNTMEMIVVMLEGNTPLRGSFYVNSTVHGNFSDYVLEEIVPWIDSTYRTKAQAKHRGIAGFSMGGTGALRFAANNPDVFGHVYALSPGMFNEQGMAKSYLTSDAAIKRYQAFKQKLAASTEPQKVMAEEFASFQGREIWENGQDNSYSAYLMAYAGAFAGTSEQPFGTHFSKDAKQKPLWYSGFGELISLYTTPAIINELHSVHIEVGDKDDYIWITEGVLALKQKAQQQNLPLSFNVFSGGHSDKALARLEHHMLPFFAKRL</sequence>
<evidence type="ECO:0008006" key="4">
    <source>
        <dbReference type="Google" id="ProtNLM"/>
    </source>
</evidence>
<dbReference type="InterPro" id="IPR050583">
    <property type="entry name" value="Mycobacterial_A85_antigen"/>
</dbReference>
<evidence type="ECO:0000313" key="2">
    <source>
        <dbReference type="EMBL" id="KZN47583.1"/>
    </source>
</evidence>
<dbReference type="STRING" id="43657.S4054249_03150"/>
<keyword evidence="1" id="KW-0732">Signal</keyword>